<evidence type="ECO:0000313" key="10">
    <source>
        <dbReference type="Proteomes" id="UP000248925"/>
    </source>
</evidence>
<evidence type="ECO:0000256" key="6">
    <source>
        <dbReference type="ARBA" id="ARBA00067332"/>
    </source>
</evidence>
<evidence type="ECO:0000256" key="1">
    <source>
        <dbReference type="ARBA" id="ARBA00009437"/>
    </source>
</evidence>
<protein>
    <recommendedName>
        <fullName evidence="6">HTH-type transcriptional regulator TtuA</fullName>
    </recommendedName>
    <alternativeName>
        <fullName evidence="7">Tartrate utilization transcriptional regulator</fullName>
    </alternativeName>
</protein>
<keyword evidence="10" id="KW-1185">Reference proteome</keyword>
<dbReference type="FunFam" id="1.10.10.10:FF:000001">
    <property type="entry name" value="LysR family transcriptional regulator"/>
    <property type="match status" value="1"/>
</dbReference>
<proteinExistence type="inferred from homology"/>
<dbReference type="PANTHER" id="PTHR30537:SF74">
    <property type="entry name" value="HTH-TYPE TRANSCRIPTIONAL REGULATOR TRPI"/>
    <property type="match status" value="1"/>
</dbReference>
<dbReference type="Pfam" id="PF00126">
    <property type="entry name" value="HTH_1"/>
    <property type="match status" value="1"/>
</dbReference>
<comment type="similarity">
    <text evidence="1">Belongs to the LysR transcriptional regulatory family.</text>
</comment>
<keyword evidence="3" id="KW-0238">DNA-binding</keyword>
<accession>A0A2W4C7W0</accession>
<dbReference type="Pfam" id="PF03466">
    <property type="entry name" value="LysR_substrate"/>
    <property type="match status" value="1"/>
</dbReference>
<feature type="domain" description="HTH lysR-type" evidence="8">
    <location>
        <begin position="5"/>
        <end position="62"/>
    </location>
</feature>
<evidence type="ECO:0000256" key="2">
    <source>
        <dbReference type="ARBA" id="ARBA00023015"/>
    </source>
</evidence>
<evidence type="ECO:0000259" key="8">
    <source>
        <dbReference type="PROSITE" id="PS50931"/>
    </source>
</evidence>
<gene>
    <name evidence="9" type="ORF">CPY51_25050</name>
</gene>
<evidence type="ECO:0000256" key="4">
    <source>
        <dbReference type="ARBA" id="ARBA00023163"/>
    </source>
</evidence>
<keyword evidence="2" id="KW-0805">Transcription regulation</keyword>
<dbReference type="GO" id="GO:0006351">
    <property type="term" value="P:DNA-templated transcription"/>
    <property type="evidence" value="ECO:0007669"/>
    <property type="project" value="TreeGrafter"/>
</dbReference>
<dbReference type="Gene3D" id="3.40.190.10">
    <property type="entry name" value="Periplasmic binding protein-like II"/>
    <property type="match status" value="2"/>
</dbReference>
<keyword evidence="4" id="KW-0804">Transcription</keyword>
<dbReference type="OrthoDB" id="9793571at2"/>
<dbReference type="InterPro" id="IPR036388">
    <property type="entry name" value="WH-like_DNA-bd_sf"/>
</dbReference>
<dbReference type="GO" id="GO:0043565">
    <property type="term" value="F:sequence-specific DNA binding"/>
    <property type="evidence" value="ECO:0007669"/>
    <property type="project" value="TreeGrafter"/>
</dbReference>
<dbReference type="RefSeq" id="WP_111162938.1">
    <property type="nucleotide sequence ID" value="NZ_PCDP01000059.1"/>
</dbReference>
<dbReference type="SUPFAM" id="SSF46785">
    <property type="entry name" value="Winged helix' DNA-binding domain"/>
    <property type="match status" value="1"/>
</dbReference>
<dbReference type="SUPFAM" id="SSF53850">
    <property type="entry name" value="Periplasmic binding protein-like II"/>
    <property type="match status" value="1"/>
</dbReference>
<sequence>MLEKIPLEAFRVFDAACRQMNFSRAGRELNITQAAVSRRIKGLEDHLGAPLFARRGRNLALTPEGERLFQRVRATLEYLEESLEPFRGGTSQLISIAASGSISHLWLGRRLKDFGKESPNISVRLLTTDTPSELASETNDLVILYSTGEHPRWNLTLLMKEVLVPIASPDYLAQRGLTGNALGTEAIARLDLIDYERFNAHWISFRQWFGRIPTPLKGNLPRPRLSFSTYIMAVEAALRGEGIALGSLGLIEDQLRSGALVTVGSDRVETGFGYYLGTPRFRSLSPEAAQLHQHLLASDEVEAGIQ</sequence>
<dbReference type="GO" id="GO:0003700">
    <property type="term" value="F:DNA-binding transcription factor activity"/>
    <property type="evidence" value="ECO:0007669"/>
    <property type="project" value="InterPro"/>
</dbReference>
<evidence type="ECO:0000256" key="7">
    <source>
        <dbReference type="ARBA" id="ARBA00083243"/>
    </source>
</evidence>
<dbReference type="AlphaFoldDB" id="A0A2W4C7W0"/>
<organism evidence="9 10">
    <name type="scientific">Rhizobium tubonense</name>
    <dbReference type="NCBI Taxonomy" id="484088"/>
    <lineage>
        <taxon>Bacteria</taxon>
        <taxon>Pseudomonadati</taxon>
        <taxon>Pseudomonadota</taxon>
        <taxon>Alphaproteobacteria</taxon>
        <taxon>Hyphomicrobiales</taxon>
        <taxon>Rhizobiaceae</taxon>
        <taxon>Rhizobium/Agrobacterium group</taxon>
        <taxon>Rhizobium</taxon>
    </lineage>
</organism>
<dbReference type="InterPro" id="IPR000847">
    <property type="entry name" value="LysR_HTH_N"/>
</dbReference>
<evidence type="ECO:0000313" key="9">
    <source>
        <dbReference type="EMBL" id="PZM09557.1"/>
    </source>
</evidence>
<dbReference type="InterPro" id="IPR005119">
    <property type="entry name" value="LysR_subst-bd"/>
</dbReference>
<evidence type="ECO:0000256" key="3">
    <source>
        <dbReference type="ARBA" id="ARBA00023125"/>
    </source>
</evidence>
<dbReference type="PROSITE" id="PS50931">
    <property type="entry name" value="HTH_LYSR"/>
    <property type="match status" value="1"/>
</dbReference>
<dbReference type="PANTHER" id="PTHR30537">
    <property type="entry name" value="HTH-TYPE TRANSCRIPTIONAL REGULATOR"/>
    <property type="match status" value="1"/>
</dbReference>
<dbReference type="Gene3D" id="1.10.10.10">
    <property type="entry name" value="Winged helix-like DNA-binding domain superfamily/Winged helix DNA-binding domain"/>
    <property type="match status" value="1"/>
</dbReference>
<dbReference type="EMBL" id="PCDP01000059">
    <property type="protein sequence ID" value="PZM09557.1"/>
    <property type="molecule type" value="Genomic_DNA"/>
</dbReference>
<dbReference type="InterPro" id="IPR036390">
    <property type="entry name" value="WH_DNA-bd_sf"/>
</dbReference>
<comment type="function">
    <text evidence="5">Transcriptional regulator of the ttuABCDE tartrate utilization operon.</text>
</comment>
<name>A0A2W4C7W0_9HYPH</name>
<comment type="caution">
    <text evidence="9">The sequence shown here is derived from an EMBL/GenBank/DDBJ whole genome shotgun (WGS) entry which is preliminary data.</text>
</comment>
<reference evidence="9 10" key="1">
    <citation type="journal article" date="2018" name="Sci. Rep.">
        <title>Rhizobium tumorigenes sp. nov., a novel plant tumorigenic bacterium isolated from cane gall tumors on thornless blackberry.</title>
        <authorList>
            <person name="Kuzmanovi N."/>
            <person name="Smalla K."/>
            <person name="Gronow S."/>
            <person name="PuBawska J."/>
        </authorList>
    </citation>
    <scope>NUCLEOTIDE SEQUENCE [LARGE SCALE GENOMIC DNA]</scope>
    <source>
        <strain evidence="9 10">CCBAU 85046</strain>
    </source>
</reference>
<dbReference type="InterPro" id="IPR058163">
    <property type="entry name" value="LysR-type_TF_proteobact-type"/>
</dbReference>
<evidence type="ECO:0000256" key="5">
    <source>
        <dbReference type="ARBA" id="ARBA00054626"/>
    </source>
</evidence>
<dbReference type="PRINTS" id="PR00039">
    <property type="entry name" value="HTHLYSR"/>
</dbReference>
<dbReference type="Proteomes" id="UP000248925">
    <property type="component" value="Unassembled WGS sequence"/>
</dbReference>